<dbReference type="AlphaFoldDB" id="A0A1I8NM60"/>
<dbReference type="GO" id="GO:0046872">
    <property type="term" value="F:metal ion binding"/>
    <property type="evidence" value="ECO:0007669"/>
    <property type="project" value="UniProtKB-KW"/>
</dbReference>
<protein>
    <recommendedName>
        <fullName evidence="14">Peptidase M13 N-terminal domain-containing protein</fullName>
    </recommendedName>
</protein>
<dbReference type="Gene3D" id="3.40.390.10">
    <property type="entry name" value="Collagenase (Catalytic Domain)"/>
    <property type="match status" value="1"/>
</dbReference>
<feature type="signal peptide" evidence="9">
    <location>
        <begin position="1"/>
        <end position="25"/>
    </location>
</feature>
<dbReference type="GO" id="GO:0016485">
    <property type="term" value="P:protein processing"/>
    <property type="evidence" value="ECO:0007669"/>
    <property type="project" value="TreeGrafter"/>
</dbReference>
<evidence type="ECO:0008006" key="14">
    <source>
        <dbReference type="Google" id="ProtNLM"/>
    </source>
</evidence>
<keyword evidence="8" id="KW-0482">Metalloprotease</keyword>
<evidence type="ECO:0000256" key="2">
    <source>
        <dbReference type="ARBA" id="ARBA00004401"/>
    </source>
</evidence>
<dbReference type="InterPro" id="IPR018497">
    <property type="entry name" value="Peptidase_M13_C"/>
</dbReference>
<dbReference type="Gene3D" id="1.10.1380.10">
    <property type="entry name" value="Neutral endopeptidase , domain2"/>
    <property type="match status" value="1"/>
</dbReference>
<evidence type="ECO:0000256" key="1">
    <source>
        <dbReference type="ARBA" id="ARBA00001947"/>
    </source>
</evidence>
<keyword evidence="6" id="KW-0378">Hydrolase</keyword>
<dbReference type="PANTHER" id="PTHR11733:SF241">
    <property type="entry name" value="GH26575P-RELATED"/>
    <property type="match status" value="1"/>
</dbReference>
<comment type="similarity">
    <text evidence="3">Belongs to the peptidase M13 family.</text>
</comment>
<dbReference type="GO" id="GO:0005886">
    <property type="term" value="C:plasma membrane"/>
    <property type="evidence" value="ECO:0007669"/>
    <property type="project" value="UniProtKB-SubCell"/>
</dbReference>
<evidence type="ECO:0000256" key="8">
    <source>
        <dbReference type="ARBA" id="ARBA00023049"/>
    </source>
</evidence>
<comment type="subcellular location">
    <subcellularLocation>
        <location evidence="2">Cell membrane</location>
        <topology evidence="2">Single-pass type II membrane protein</topology>
    </subcellularLocation>
</comment>
<keyword evidence="13" id="KW-1185">Reference proteome</keyword>
<sequence length="672" mass="78875">MSTTVVLKILPLGILLLGLVQGAATQTTTMSLTVEQRKLQSMESSMGLDQPICTNFYKYACEKWSFLRSIETIRELEENIGKQMDQIIGVFPNLKYPQFLSSIHNHYQSCKNRGEFEVLNYLKWMHDNTDIKWPLVRQQQNEGKDAKEAEEALAYDWIELLALTRSYGFNDIFIYESVVQRQDDPLKLIIEIKRPALYAIGDLRSQVYDTKGHLQHMDMEGFRNFQLDLLNLTVRLVERLEKASFEHIMETKSQPGDTKPQLVRVKELQLPWLVKYLETLLNRSPLDADMEIYINSVEYLHTVYSFMNERGNRFMTEYIQLRFFIYLQQQHLNRGFECGHDIRESFPLVMQWAYEQNNLQLKWQIPRVEKMYDNLKQQFRQSLLENRYNFGENVHQYLLEKLDNLQLMMGQMNVFELQRYYNNLSLAKNNYYGNHLQITNFHFKRLHEALYGEQLTPSSPVMWHLQQFAEYGQSLDKTLTLAHLPKLYPRLNVIYLPLTLLQPPYYEDGLSEEFIYGSTGFWLAHAIVKSFDQHHLAYDAQGKVNIQMLQQIQSNQKFEKSLIELRRDFAKNDFGDSENVGNDLGGLKLAYNSFAALKRANHLNRAFTLHNSSFTSEQLQARPLQTLQSKPRHVQKQTNFFLARRRYSKSGVQTTDGVSTHFPMGRITMSSA</sequence>
<keyword evidence="5" id="KW-0479">Metal-binding</keyword>
<dbReference type="InterPro" id="IPR000718">
    <property type="entry name" value="Peptidase_M13"/>
</dbReference>
<dbReference type="GO" id="GO:0004222">
    <property type="term" value="F:metalloendopeptidase activity"/>
    <property type="evidence" value="ECO:0007669"/>
    <property type="project" value="InterPro"/>
</dbReference>
<evidence type="ECO:0000256" key="3">
    <source>
        <dbReference type="ARBA" id="ARBA00007357"/>
    </source>
</evidence>
<keyword evidence="4" id="KW-0645">Protease</keyword>
<evidence type="ECO:0000313" key="12">
    <source>
        <dbReference type="EnsemblMetazoa" id="SCAU000226-PA"/>
    </source>
</evidence>
<dbReference type="OrthoDB" id="7842934at2759"/>
<dbReference type="VEuPathDB" id="VectorBase:SCAU000226"/>
<dbReference type="Proteomes" id="UP000095300">
    <property type="component" value="Unassembled WGS sequence"/>
</dbReference>
<dbReference type="PANTHER" id="PTHR11733">
    <property type="entry name" value="ZINC METALLOPROTEASE FAMILY M13 NEPRILYSIN-RELATED"/>
    <property type="match status" value="1"/>
</dbReference>
<proteinExistence type="inferred from homology"/>
<comment type="cofactor">
    <cofactor evidence="1">
        <name>Zn(2+)</name>
        <dbReference type="ChEBI" id="CHEBI:29105"/>
    </cofactor>
</comment>
<accession>A0A1I8NM60</accession>
<name>A0A1I8NM60_STOCA</name>
<dbReference type="InterPro" id="IPR042089">
    <property type="entry name" value="Peptidase_M13_dom_2"/>
</dbReference>
<feature type="chain" id="PRO_5009325164" description="Peptidase M13 N-terminal domain-containing protein" evidence="9">
    <location>
        <begin position="26"/>
        <end position="672"/>
    </location>
</feature>
<gene>
    <name evidence="12" type="primary">106086957</name>
</gene>
<evidence type="ECO:0000256" key="4">
    <source>
        <dbReference type="ARBA" id="ARBA00022670"/>
    </source>
</evidence>
<feature type="domain" description="Peptidase M13 C-terminal" evidence="10">
    <location>
        <begin position="489"/>
        <end position="601"/>
    </location>
</feature>
<reference evidence="12" key="1">
    <citation type="submission" date="2020-05" db="UniProtKB">
        <authorList>
            <consortium name="EnsemblMetazoa"/>
        </authorList>
    </citation>
    <scope>IDENTIFICATION</scope>
    <source>
        <strain evidence="12">USDA</strain>
    </source>
</reference>
<evidence type="ECO:0000259" key="10">
    <source>
        <dbReference type="Pfam" id="PF01431"/>
    </source>
</evidence>
<evidence type="ECO:0000313" key="13">
    <source>
        <dbReference type="Proteomes" id="UP000095300"/>
    </source>
</evidence>
<dbReference type="Pfam" id="PF05649">
    <property type="entry name" value="Peptidase_M13_N"/>
    <property type="match status" value="1"/>
</dbReference>
<evidence type="ECO:0000256" key="5">
    <source>
        <dbReference type="ARBA" id="ARBA00022723"/>
    </source>
</evidence>
<evidence type="ECO:0000256" key="9">
    <source>
        <dbReference type="SAM" id="SignalP"/>
    </source>
</evidence>
<dbReference type="InterPro" id="IPR024079">
    <property type="entry name" value="MetalloPept_cat_dom_sf"/>
</dbReference>
<dbReference type="Pfam" id="PF01431">
    <property type="entry name" value="Peptidase_M13"/>
    <property type="match status" value="1"/>
</dbReference>
<evidence type="ECO:0000256" key="6">
    <source>
        <dbReference type="ARBA" id="ARBA00022801"/>
    </source>
</evidence>
<dbReference type="EnsemblMetazoa" id="SCAU000226-RA">
    <property type="protein sequence ID" value="SCAU000226-PA"/>
    <property type="gene ID" value="SCAU000226"/>
</dbReference>
<dbReference type="InterPro" id="IPR008753">
    <property type="entry name" value="Peptidase_M13_N"/>
</dbReference>
<dbReference type="PROSITE" id="PS51885">
    <property type="entry name" value="NEPRILYSIN"/>
    <property type="match status" value="1"/>
</dbReference>
<organism evidence="12 13">
    <name type="scientific">Stomoxys calcitrans</name>
    <name type="common">Stable fly</name>
    <name type="synonym">Conops calcitrans</name>
    <dbReference type="NCBI Taxonomy" id="35570"/>
    <lineage>
        <taxon>Eukaryota</taxon>
        <taxon>Metazoa</taxon>
        <taxon>Ecdysozoa</taxon>
        <taxon>Arthropoda</taxon>
        <taxon>Hexapoda</taxon>
        <taxon>Insecta</taxon>
        <taxon>Pterygota</taxon>
        <taxon>Neoptera</taxon>
        <taxon>Endopterygota</taxon>
        <taxon>Diptera</taxon>
        <taxon>Brachycera</taxon>
        <taxon>Muscomorpha</taxon>
        <taxon>Muscoidea</taxon>
        <taxon>Muscidae</taxon>
        <taxon>Stomoxys</taxon>
    </lineage>
</organism>
<feature type="domain" description="Peptidase M13 N-terminal" evidence="11">
    <location>
        <begin position="53"/>
        <end position="410"/>
    </location>
</feature>
<evidence type="ECO:0000259" key="11">
    <source>
        <dbReference type="Pfam" id="PF05649"/>
    </source>
</evidence>
<keyword evidence="7" id="KW-0862">Zinc</keyword>
<dbReference type="SUPFAM" id="SSF55486">
    <property type="entry name" value="Metalloproteases ('zincins'), catalytic domain"/>
    <property type="match status" value="1"/>
</dbReference>
<evidence type="ECO:0000256" key="7">
    <source>
        <dbReference type="ARBA" id="ARBA00022833"/>
    </source>
</evidence>
<keyword evidence="9" id="KW-0732">Signal</keyword>